<dbReference type="PANTHER" id="PTHR11365">
    <property type="entry name" value="5-OXOPROLINASE RELATED"/>
    <property type="match status" value="1"/>
</dbReference>
<comment type="caution">
    <text evidence="4">The sequence shown here is derived from an EMBL/GenBank/DDBJ whole genome shotgun (WGS) entry which is preliminary data.</text>
</comment>
<evidence type="ECO:0000313" key="5">
    <source>
        <dbReference type="Proteomes" id="UP001165679"/>
    </source>
</evidence>
<feature type="domain" description="Acetophenone carboxylase-like C-terminal" evidence="3">
    <location>
        <begin position="507"/>
        <end position="679"/>
    </location>
</feature>
<dbReference type="AlphaFoldDB" id="A0AA41YVA0"/>
<sequence>MTIIAVDIGGTFTDICAIFEQAGARRLSWTKEPSTRTDPVLGVVRGVTRILEEIGQPPSSVTRLLHGTTVGTNAVLERRGARIGLLMTDGFEDTLELGRGFRSNMYRLDPEPETPGFLAPGRRRRAVPERLDADGEVLIPLDEDALRRAVTELVVQEGVEAIGVCYLFSYVNSAHERRTREIIHALYPGLPVSLSHEVDPVFREYERTCMTALDAYLRPVMTGYLERLSGALRTAGIACDVLTMQSRGSLASTRAAGARPFTTLLSGPAAGVVGAQRLATEAGFPDCITLDMGGTSADIALITEGKPITTANGSIEHYPLRTLMVDVNTIGAGGGSVAWLDEAGGLRVGPRSAGAEPGPACYGRGGSEPTVTDASLVLGYLSPEQFAGSIDVDPDAAHRAIERLAQRLGLPLLETAEGIHRIVNARMADEIRLVSLRRGFDPREFALVLFGGGGPVCGWAVARELEIATALVPFAPGALCAYGLSTAALEYDEAVTVKSRADTVDPAALEAAFARLDVAGARRMAEDGVAAADVTAARSADMRHIGQSWELKVPVAAPVTAAAVAATVASFNQLHERIYGHVSDHGAAEFVNLRMTHTHAIDRDLRRSVPAAPHMTAPAPMRRCYFRDLGGMVDTAILTRAAIAPGTTVRGPAVIHQFDTTTVVGPGWSCQADAHGNLVLKAD</sequence>
<gene>
    <name evidence="4" type="ORF">OL599_21245</name>
</gene>
<dbReference type="InterPro" id="IPR002821">
    <property type="entry name" value="Hydantoinase_A"/>
</dbReference>
<dbReference type="Proteomes" id="UP001165679">
    <property type="component" value="Unassembled WGS sequence"/>
</dbReference>
<dbReference type="InterPro" id="IPR043129">
    <property type="entry name" value="ATPase_NBD"/>
</dbReference>
<dbReference type="SUPFAM" id="SSF53067">
    <property type="entry name" value="Actin-like ATPase domain"/>
    <property type="match status" value="1"/>
</dbReference>
<reference evidence="4" key="2">
    <citation type="submission" date="2022-10" db="EMBL/GenBank/DDBJ databases">
        <authorList>
            <person name="Trinh H.N."/>
        </authorList>
    </citation>
    <scope>NUCLEOTIDE SEQUENCE</scope>
    <source>
        <strain evidence="4">RN2-1</strain>
    </source>
</reference>
<name>A0AA41YVA0_9PROT</name>
<dbReference type="GO" id="GO:0005829">
    <property type="term" value="C:cytosol"/>
    <property type="evidence" value="ECO:0007669"/>
    <property type="project" value="TreeGrafter"/>
</dbReference>
<keyword evidence="5" id="KW-1185">Reference proteome</keyword>
<dbReference type="RefSeq" id="WP_264716020.1">
    <property type="nucleotide sequence ID" value="NZ_JAPDNT010000029.1"/>
</dbReference>
<dbReference type="PANTHER" id="PTHR11365:SF23">
    <property type="entry name" value="HYPOTHETICAL 5-OXOPROLINASE (EUROFUNG)-RELATED"/>
    <property type="match status" value="1"/>
</dbReference>
<dbReference type="GO" id="GO:0017168">
    <property type="term" value="F:5-oxoprolinase (ATP-hydrolyzing) activity"/>
    <property type="evidence" value="ECO:0007669"/>
    <property type="project" value="TreeGrafter"/>
</dbReference>
<dbReference type="Pfam" id="PF01968">
    <property type="entry name" value="Hydantoinase_A"/>
    <property type="match status" value="1"/>
</dbReference>
<dbReference type="InterPro" id="IPR049517">
    <property type="entry name" value="ACX-like_C"/>
</dbReference>
<evidence type="ECO:0000259" key="2">
    <source>
        <dbReference type="Pfam" id="PF05378"/>
    </source>
</evidence>
<evidence type="ECO:0000313" key="4">
    <source>
        <dbReference type="EMBL" id="MCW3477100.1"/>
    </source>
</evidence>
<reference evidence="4" key="1">
    <citation type="submission" date="2022-09" db="EMBL/GenBank/DDBJ databases">
        <title>Rhodovastum sp. nov. RN2-1 isolated from soil in Seongnam, South Korea.</title>
        <authorList>
            <person name="Le N.T."/>
        </authorList>
    </citation>
    <scope>NUCLEOTIDE SEQUENCE</scope>
    <source>
        <strain evidence="4">RN2-1</strain>
    </source>
</reference>
<evidence type="ECO:0000259" key="1">
    <source>
        <dbReference type="Pfam" id="PF01968"/>
    </source>
</evidence>
<organism evidence="4 5">
    <name type="scientific">Limobrevibacterium gyesilva</name>
    <dbReference type="NCBI Taxonomy" id="2991712"/>
    <lineage>
        <taxon>Bacteria</taxon>
        <taxon>Pseudomonadati</taxon>
        <taxon>Pseudomonadota</taxon>
        <taxon>Alphaproteobacteria</taxon>
        <taxon>Acetobacterales</taxon>
        <taxon>Acetobacteraceae</taxon>
        <taxon>Limobrevibacterium</taxon>
    </lineage>
</organism>
<dbReference type="Pfam" id="PF05378">
    <property type="entry name" value="Hydant_A_N"/>
    <property type="match status" value="1"/>
</dbReference>
<proteinExistence type="predicted"/>
<dbReference type="GO" id="GO:0006749">
    <property type="term" value="P:glutathione metabolic process"/>
    <property type="evidence" value="ECO:0007669"/>
    <property type="project" value="TreeGrafter"/>
</dbReference>
<dbReference type="EMBL" id="JAPDNT010000029">
    <property type="protein sequence ID" value="MCW3477100.1"/>
    <property type="molecule type" value="Genomic_DNA"/>
</dbReference>
<feature type="domain" description="Hydantoinase/oxoprolinase N-terminal" evidence="2">
    <location>
        <begin position="4"/>
        <end position="184"/>
    </location>
</feature>
<protein>
    <submittedName>
        <fullName evidence="4">Hydantoinase/oxoprolinase family protein</fullName>
    </submittedName>
</protein>
<dbReference type="InterPro" id="IPR008040">
    <property type="entry name" value="Hydant_A_N"/>
</dbReference>
<feature type="domain" description="Hydantoinase A/oxoprolinase" evidence="1">
    <location>
        <begin position="207"/>
        <end position="492"/>
    </location>
</feature>
<accession>A0AA41YVA0</accession>
<dbReference type="InterPro" id="IPR045079">
    <property type="entry name" value="Oxoprolinase-like"/>
</dbReference>
<dbReference type="Pfam" id="PF19278">
    <property type="entry name" value="Hydant_A_C"/>
    <property type="match status" value="1"/>
</dbReference>
<evidence type="ECO:0000259" key="3">
    <source>
        <dbReference type="Pfam" id="PF19278"/>
    </source>
</evidence>